<feature type="transmembrane region" description="Helical" evidence="1">
    <location>
        <begin position="33"/>
        <end position="54"/>
    </location>
</feature>
<feature type="non-terminal residue" evidence="2">
    <location>
        <position position="91"/>
    </location>
</feature>
<sequence length="91" mass="10321">MPVTTLSRPTPSPRRNLSQTINRSLPAIVSFSVSSRILFSAYCLSLLHLLSLYSTNQRKFLLATPYYTLLSLSLSSLSLHFFLLYVFLFST</sequence>
<accession>A0AAD7N3V9</accession>
<dbReference type="AlphaFoldDB" id="A0AAD7N3V9"/>
<comment type="caution">
    <text evidence="2">The sequence shown here is derived from an EMBL/GenBank/DDBJ whole genome shotgun (WGS) entry which is preliminary data.</text>
</comment>
<protein>
    <submittedName>
        <fullName evidence="2">Uncharacterized protein</fullName>
    </submittedName>
</protein>
<gene>
    <name evidence="2" type="ORF">B0H16DRAFT_1559507</name>
</gene>
<evidence type="ECO:0000313" key="3">
    <source>
        <dbReference type="Proteomes" id="UP001215598"/>
    </source>
</evidence>
<keyword evidence="1" id="KW-0472">Membrane</keyword>
<proteinExistence type="predicted"/>
<name>A0AAD7N3V9_9AGAR</name>
<evidence type="ECO:0000256" key="1">
    <source>
        <dbReference type="SAM" id="Phobius"/>
    </source>
</evidence>
<dbReference type="Proteomes" id="UP001215598">
    <property type="component" value="Unassembled WGS sequence"/>
</dbReference>
<keyword evidence="3" id="KW-1185">Reference proteome</keyword>
<reference evidence="2" key="1">
    <citation type="submission" date="2023-03" db="EMBL/GenBank/DDBJ databases">
        <title>Massive genome expansion in bonnet fungi (Mycena s.s.) driven by repeated elements and novel gene families across ecological guilds.</title>
        <authorList>
            <consortium name="Lawrence Berkeley National Laboratory"/>
            <person name="Harder C.B."/>
            <person name="Miyauchi S."/>
            <person name="Viragh M."/>
            <person name="Kuo A."/>
            <person name="Thoen E."/>
            <person name="Andreopoulos B."/>
            <person name="Lu D."/>
            <person name="Skrede I."/>
            <person name="Drula E."/>
            <person name="Henrissat B."/>
            <person name="Morin E."/>
            <person name="Kohler A."/>
            <person name="Barry K."/>
            <person name="LaButti K."/>
            <person name="Morin E."/>
            <person name="Salamov A."/>
            <person name="Lipzen A."/>
            <person name="Mereny Z."/>
            <person name="Hegedus B."/>
            <person name="Baldrian P."/>
            <person name="Stursova M."/>
            <person name="Weitz H."/>
            <person name="Taylor A."/>
            <person name="Grigoriev I.V."/>
            <person name="Nagy L.G."/>
            <person name="Martin F."/>
            <person name="Kauserud H."/>
        </authorList>
    </citation>
    <scope>NUCLEOTIDE SEQUENCE</scope>
    <source>
        <strain evidence="2">CBHHK182m</strain>
    </source>
</reference>
<evidence type="ECO:0000313" key="2">
    <source>
        <dbReference type="EMBL" id="KAJ7744574.1"/>
    </source>
</evidence>
<dbReference type="EMBL" id="JARKIB010000086">
    <property type="protein sequence ID" value="KAJ7744574.1"/>
    <property type="molecule type" value="Genomic_DNA"/>
</dbReference>
<keyword evidence="1" id="KW-1133">Transmembrane helix</keyword>
<organism evidence="2 3">
    <name type="scientific">Mycena metata</name>
    <dbReference type="NCBI Taxonomy" id="1033252"/>
    <lineage>
        <taxon>Eukaryota</taxon>
        <taxon>Fungi</taxon>
        <taxon>Dikarya</taxon>
        <taxon>Basidiomycota</taxon>
        <taxon>Agaricomycotina</taxon>
        <taxon>Agaricomycetes</taxon>
        <taxon>Agaricomycetidae</taxon>
        <taxon>Agaricales</taxon>
        <taxon>Marasmiineae</taxon>
        <taxon>Mycenaceae</taxon>
        <taxon>Mycena</taxon>
    </lineage>
</organism>
<feature type="transmembrane region" description="Helical" evidence="1">
    <location>
        <begin position="66"/>
        <end position="88"/>
    </location>
</feature>
<keyword evidence="1" id="KW-0812">Transmembrane</keyword>